<dbReference type="RefSeq" id="WP_186774922.1">
    <property type="nucleotide sequence ID" value="NZ_SJPK01000006.1"/>
</dbReference>
<name>A0A5C5XTD9_9BACT</name>
<dbReference type="InterPro" id="IPR011467">
    <property type="entry name" value="DUF1573"/>
</dbReference>
<evidence type="ECO:0008006" key="3">
    <source>
        <dbReference type="Google" id="ProtNLM"/>
    </source>
</evidence>
<keyword evidence="2" id="KW-1185">Reference proteome</keyword>
<dbReference type="Gene3D" id="2.60.40.10">
    <property type="entry name" value="Immunoglobulins"/>
    <property type="match status" value="1"/>
</dbReference>
<gene>
    <name evidence="1" type="ORF">CA85_28070</name>
</gene>
<protein>
    <recommendedName>
        <fullName evidence="3">DUF1573 domain-containing protein</fullName>
    </recommendedName>
</protein>
<accession>A0A5C5XTD9</accession>
<dbReference type="Proteomes" id="UP000318053">
    <property type="component" value="Unassembled WGS sequence"/>
</dbReference>
<proteinExistence type="predicted"/>
<organism evidence="1 2">
    <name type="scientific">Allorhodopirellula solitaria</name>
    <dbReference type="NCBI Taxonomy" id="2527987"/>
    <lineage>
        <taxon>Bacteria</taxon>
        <taxon>Pseudomonadati</taxon>
        <taxon>Planctomycetota</taxon>
        <taxon>Planctomycetia</taxon>
        <taxon>Pirellulales</taxon>
        <taxon>Pirellulaceae</taxon>
        <taxon>Allorhodopirellula</taxon>
    </lineage>
</organism>
<evidence type="ECO:0000313" key="2">
    <source>
        <dbReference type="Proteomes" id="UP000318053"/>
    </source>
</evidence>
<dbReference type="AlphaFoldDB" id="A0A5C5XTD9"/>
<reference evidence="1 2" key="1">
    <citation type="submission" date="2019-02" db="EMBL/GenBank/DDBJ databases">
        <title>Deep-cultivation of Planctomycetes and their phenomic and genomic characterization uncovers novel biology.</title>
        <authorList>
            <person name="Wiegand S."/>
            <person name="Jogler M."/>
            <person name="Boedeker C."/>
            <person name="Pinto D."/>
            <person name="Vollmers J."/>
            <person name="Rivas-Marin E."/>
            <person name="Kohn T."/>
            <person name="Peeters S.H."/>
            <person name="Heuer A."/>
            <person name="Rast P."/>
            <person name="Oberbeckmann S."/>
            <person name="Bunk B."/>
            <person name="Jeske O."/>
            <person name="Meyerdierks A."/>
            <person name="Storesund J.E."/>
            <person name="Kallscheuer N."/>
            <person name="Luecker S."/>
            <person name="Lage O.M."/>
            <person name="Pohl T."/>
            <person name="Merkel B.J."/>
            <person name="Hornburger P."/>
            <person name="Mueller R.-W."/>
            <person name="Bruemmer F."/>
            <person name="Labrenz M."/>
            <person name="Spormann A.M."/>
            <person name="Op Den Camp H."/>
            <person name="Overmann J."/>
            <person name="Amann R."/>
            <person name="Jetten M.S.M."/>
            <person name="Mascher T."/>
            <person name="Medema M.H."/>
            <person name="Devos D.P."/>
            <person name="Kaster A.-K."/>
            <person name="Ovreas L."/>
            <person name="Rohde M."/>
            <person name="Galperin M.Y."/>
            <person name="Jogler C."/>
        </authorList>
    </citation>
    <scope>NUCLEOTIDE SEQUENCE [LARGE SCALE GENOMIC DNA]</scope>
    <source>
        <strain evidence="1 2">CA85</strain>
    </source>
</reference>
<evidence type="ECO:0000313" key="1">
    <source>
        <dbReference type="EMBL" id="TWT65948.1"/>
    </source>
</evidence>
<dbReference type="EMBL" id="SJPK01000006">
    <property type="protein sequence ID" value="TWT65948.1"/>
    <property type="molecule type" value="Genomic_DNA"/>
</dbReference>
<sequence>MAGYALTQSKVFPKSQAVASPAKLVVFRGKEVSLGSIIIGSGEKHQINLVNQTDQVVRIDDIVPSCGCVLIDPRQMVLQPNEAHKVDIQITAANLGKNTHQLTVKSDQATIDEATLAFDGVNGPRLLPRMSLVGAISAQKNNRLVHKLELENVEASQLEVTDVELLQDDAPIEIDLSSAEESNSQEPLQIGIVLKEKSKFRGLFYSNIRVSISDNSGRVSTRMTPMLAQIGVEIVD</sequence>
<comment type="caution">
    <text evidence="1">The sequence shown here is derived from an EMBL/GenBank/DDBJ whole genome shotgun (WGS) entry which is preliminary data.</text>
</comment>
<dbReference type="Pfam" id="PF07610">
    <property type="entry name" value="DUF1573"/>
    <property type="match status" value="1"/>
</dbReference>
<dbReference type="InterPro" id="IPR013783">
    <property type="entry name" value="Ig-like_fold"/>
</dbReference>